<dbReference type="EMBL" id="DS268109">
    <property type="protein sequence ID" value="KMM66384.1"/>
    <property type="molecule type" value="Genomic_DNA"/>
</dbReference>
<dbReference type="VEuPathDB" id="FungiDB:CPAG_02722"/>
<reference evidence="1 2" key="1">
    <citation type="submission" date="2007-06" db="EMBL/GenBank/DDBJ databases">
        <title>The Genome Sequence of Coccidioides posadasii RMSCC_3488.</title>
        <authorList>
            <consortium name="Coccidioides Genome Resources Consortium"/>
            <consortium name="The Broad Institute Genome Sequencing Platform"/>
            <person name="Henn M.R."/>
            <person name="Sykes S."/>
            <person name="Young S."/>
            <person name="Jaffe D."/>
            <person name="Berlin A."/>
            <person name="Alvarez P."/>
            <person name="Butler J."/>
            <person name="Gnerre S."/>
            <person name="Grabherr M."/>
            <person name="Mauceli E."/>
            <person name="Brockman W."/>
            <person name="Kodira C."/>
            <person name="Alvarado L."/>
            <person name="Zeng Q."/>
            <person name="Crawford M."/>
            <person name="Antoine C."/>
            <person name="Devon K."/>
            <person name="Galgiani J."/>
            <person name="Orsborn K."/>
            <person name="Lewis M.L."/>
            <person name="Nusbaum C."/>
            <person name="Galagan J."/>
            <person name="Birren B."/>
        </authorList>
    </citation>
    <scope>NUCLEOTIDE SEQUENCE [LARGE SCALE GENOMIC DNA]</scope>
    <source>
        <strain evidence="1 2">RMSCC 3488</strain>
    </source>
</reference>
<organism evidence="1 2">
    <name type="scientific">Coccidioides posadasii RMSCC 3488</name>
    <dbReference type="NCBI Taxonomy" id="454284"/>
    <lineage>
        <taxon>Eukaryota</taxon>
        <taxon>Fungi</taxon>
        <taxon>Dikarya</taxon>
        <taxon>Ascomycota</taxon>
        <taxon>Pezizomycotina</taxon>
        <taxon>Eurotiomycetes</taxon>
        <taxon>Eurotiomycetidae</taxon>
        <taxon>Onygenales</taxon>
        <taxon>Onygenaceae</taxon>
        <taxon>Coccidioides</taxon>
    </lineage>
</organism>
<evidence type="ECO:0000313" key="2">
    <source>
        <dbReference type="Proteomes" id="UP000054567"/>
    </source>
</evidence>
<name>A0A0J6FBP5_COCPO</name>
<reference evidence="2" key="3">
    <citation type="journal article" date="2010" name="Genome Res.">
        <title>Population genomic sequencing of Coccidioides fungi reveals recent hybridization and transposon control.</title>
        <authorList>
            <person name="Neafsey D.E."/>
            <person name="Barker B.M."/>
            <person name="Sharpton T.J."/>
            <person name="Stajich J.E."/>
            <person name="Park D.J."/>
            <person name="Whiston E."/>
            <person name="Hung C.-Y."/>
            <person name="McMahan C."/>
            <person name="White J."/>
            <person name="Sykes S."/>
            <person name="Heiman D."/>
            <person name="Young S."/>
            <person name="Zeng Q."/>
            <person name="Abouelleil A."/>
            <person name="Aftuck L."/>
            <person name="Bessette D."/>
            <person name="Brown A."/>
            <person name="FitzGerald M."/>
            <person name="Lui A."/>
            <person name="Macdonald J.P."/>
            <person name="Priest M."/>
            <person name="Orbach M.J."/>
            <person name="Galgiani J.N."/>
            <person name="Kirkland T.N."/>
            <person name="Cole G.T."/>
            <person name="Birren B.W."/>
            <person name="Henn M.R."/>
            <person name="Taylor J.W."/>
            <person name="Rounsley S.D."/>
        </authorList>
    </citation>
    <scope>NUCLEOTIDE SEQUENCE [LARGE SCALE GENOMIC DNA]</scope>
    <source>
        <strain evidence="2">RMSCC 3488</strain>
    </source>
</reference>
<sequence length="119" mass="13084">MDESMAGLKLSHVGRIRCSSTSGRAPATVERVVAPVEDVSKRLGRANARFAVWARAGQSEATLQPAPPHAARPQRELAAVHNEDREASRHRRGLRTHLSGCGLSELCMLREERRALSHE</sequence>
<gene>
    <name evidence="1" type="ORF">CPAG_02722</name>
</gene>
<proteinExistence type="predicted"/>
<dbReference type="AlphaFoldDB" id="A0A0J6FBP5"/>
<dbReference type="Proteomes" id="UP000054567">
    <property type="component" value="Unassembled WGS sequence"/>
</dbReference>
<reference evidence="2" key="2">
    <citation type="journal article" date="2009" name="Genome Res.">
        <title>Comparative genomic analyses of the human fungal pathogens Coccidioides and their relatives.</title>
        <authorList>
            <person name="Sharpton T.J."/>
            <person name="Stajich J.E."/>
            <person name="Rounsley S.D."/>
            <person name="Gardner M.J."/>
            <person name="Wortman J.R."/>
            <person name="Jordar V.S."/>
            <person name="Maiti R."/>
            <person name="Kodira C.D."/>
            <person name="Neafsey D.E."/>
            <person name="Zeng Q."/>
            <person name="Hung C.-Y."/>
            <person name="McMahan C."/>
            <person name="Muszewska A."/>
            <person name="Grynberg M."/>
            <person name="Mandel M.A."/>
            <person name="Kellner E.M."/>
            <person name="Barker B.M."/>
            <person name="Galgiani J.N."/>
            <person name="Orbach M.J."/>
            <person name="Kirkland T.N."/>
            <person name="Cole G.T."/>
            <person name="Henn M.R."/>
            <person name="Birren B.W."/>
            <person name="Taylor J.W."/>
        </authorList>
    </citation>
    <scope>NUCLEOTIDE SEQUENCE [LARGE SCALE GENOMIC DNA]</scope>
    <source>
        <strain evidence="2">RMSCC 3488</strain>
    </source>
</reference>
<protein>
    <submittedName>
        <fullName evidence="1">Uncharacterized protein</fullName>
    </submittedName>
</protein>
<accession>A0A0J6FBP5</accession>
<evidence type="ECO:0000313" key="1">
    <source>
        <dbReference type="EMBL" id="KMM66384.1"/>
    </source>
</evidence>